<gene>
    <name evidence="1" type="ORF">JL193_01645</name>
</gene>
<keyword evidence="2" id="KW-1185">Reference proteome</keyword>
<evidence type="ECO:0000313" key="1">
    <source>
        <dbReference type="EMBL" id="QTD38034.1"/>
    </source>
</evidence>
<dbReference type="EMBL" id="CP071795">
    <property type="protein sequence ID" value="QTD38034.1"/>
    <property type="molecule type" value="Genomic_DNA"/>
</dbReference>
<proteinExistence type="predicted"/>
<dbReference type="Proteomes" id="UP000663935">
    <property type="component" value="Chromosome"/>
</dbReference>
<protein>
    <recommendedName>
        <fullName evidence="3">DUF3885 domain-containing protein</fullName>
    </recommendedName>
</protein>
<sequence>MIEQLKFIDEINKSCKAFFLESTFFLQLSRANRFELKGDNVSKALNNYKNGGQQVSVIKWFNDYWVYLEIRFENKNSFITISVFQGEANDSIKNQLFRAEWDDYNNPNEKHPQPHWHITSNQAIENTFTELIEDDEEEGFAALILNEEKSKIIDLNKIHFPMNGNWMNDDGHIHLINDNSKMVKWFQGFFSTMREQLEYVK</sequence>
<accession>A0ABX7SUW4</accession>
<name>A0ABX7SUW4_9FLAO</name>
<organism evidence="1 2">
    <name type="scientific">Polaribacter batillariae</name>
    <dbReference type="NCBI Taxonomy" id="2808900"/>
    <lineage>
        <taxon>Bacteria</taxon>
        <taxon>Pseudomonadati</taxon>
        <taxon>Bacteroidota</taxon>
        <taxon>Flavobacteriia</taxon>
        <taxon>Flavobacteriales</taxon>
        <taxon>Flavobacteriaceae</taxon>
    </lineage>
</organism>
<evidence type="ECO:0008006" key="3">
    <source>
        <dbReference type="Google" id="ProtNLM"/>
    </source>
</evidence>
<reference evidence="1 2" key="1">
    <citation type="submission" date="2021-03" db="EMBL/GenBank/DDBJ databases">
        <title>Complete genome of Polaribacter_sp.G4M1.</title>
        <authorList>
            <person name="Jeong S.W."/>
            <person name="Bae J.W."/>
        </authorList>
    </citation>
    <scope>NUCLEOTIDE SEQUENCE [LARGE SCALE GENOMIC DNA]</scope>
    <source>
        <strain evidence="1 2">G4M1</strain>
    </source>
</reference>
<evidence type="ECO:0000313" key="2">
    <source>
        <dbReference type="Proteomes" id="UP000663935"/>
    </source>
</evidence>
<dbReference type="RefSeq" id="WP_207972178.1">
    <property type="nucleotide sequence ID" value="NZ_CP071795.1"/>
</dbReference>